<dbReference type="PANTHER" id="PTHR16155">
    <property type="entry name" value="DED DOMAIN-CONTAINING PROTEIN"/>
    <property type="match status" value="1"/>
</dbReference>
<evidence type="ECO:0000313" key="1">
    <source>
        <dbReference type="Proteomes" id="UP001652741"/>
    </source>
</evidence>
<gene>
    <name evidence="2" type="primary">LOC123728753</name>
</gene>
<protein>
    <submittedName>
        <fullName evidence="2">Sterile alpha motif domain-containing protein 9-like</fullName>
    </submittedName>
</protein>
<dbReference type="PANTHER" id="PTHR16155:SF18">
    <property type="entry name" value="STERILE ALPHA MOTIF DOMAIN-CONTAINING PROTEIN 9-LIKE"/>
    <property type="match status" value="1"/>
</dbReference>
<keyword evidence="1" id="KW-1185">Reference proteome</keyword>
<sequence length="722" mass="82462">MAHNKGPSLSNSRGCEIYVGSEIRASISLLDVLYANTFEEEDIDSAVAKKTEADFYRGAPPQWLNFCWAERATSADKTTPFIKRDGYTELIQNIKKQCKGDLTSTIKLLHQPGRGGITLAKQVLWDMRKTLRCAVLTGPTSEITAIAKQVIHLFTAGNQGHQNTVLLMLEDERVLENLQDAIMKEIAERNITTNMPVVIILNCLRKAVIKQDDHNNSRHVILRTELSEAEKQQFEEKQIEISRSYSNEHKQFHGFNIMRENFCGDYVKKTFAFLNVREKRRPKNSQLLAFLSLVNAYVPGSHLLQSQCQAFLGPPDPIYGGPSFEQRMEHFKQLIVTYPTRQGKDKNVRMAHSLIAQQCVKVLATAGVTRSDTATTFLIDFCGEEVQQCLMPVIKDMLTKREIRVDHQQNTGHETQDLFSRLIHDIEANESQINCASVLKLASEKIVQNPFFPQALARFFYLMMREYGKAEQWAKIAIDRDPKNSFVADTLGQVYKKNLKSRVHDPSISAQDILELAEKAFLHFKDVERAAENEQGADMQDDDTANFSHIFNNRGLFGYLCVANIVFDSLVSLDKNWQKVLTMEISADSFFISIGQKKLFNYKPLIISLRDEVERKCEFFDSYLTYSKPSMKKDEPHYFQTDVKNCYCKYVGTCKPIHSESAIDVPLQKLKEEMAIAFRGLLCCLDKGYDEGREVIKKEWEKRKMVMVRITLPKTSSLPTSS</sequence>
<name>A0ABM3DF59_SALSA</name>
<proteinExistence type="predicted"/>
<reference evidence="2" key="1">
    <citation type="submission" date="2025-08" db="UniProtKB">
        <authorList>
            <consortium name="RefSeq"/>
        </authorList>
    </citation>
    <scope>IDENTIFICATION</scope>
</reference>
<accession>A0ABM3DF59</accession>
<dbReference type="RefSeq" id="XP_045557441.1">
    <property type="nucleotide sequence ID" value="XM_045701485.1"/>
</dbReference>
<organism evidence="1 2">
    <name type="scientific">Salmo salar</name>
    <name type="common">Atlantic salmon</name>
    <dbReference type="NCBI Taxonomy" id="8030"/>
    <lineage>
        <taxon>Eukaryota</taxon>
        <taxon>Metazoa</taxon>
        <taxon>Chordata</taxon>
        <taxon>Craniata</taxon>
        <taxon>Vertebrata</taxon>
        <taxon>Euteleostomi</taxon>
        <taxon>Actinopterygii</taxon>
        <taxon>Neopterygii</taxon>
        <taxon>Teleostei</taxon>
        <taxon>Protacanthopterygii</taxon>
        <taxon>Salmoniformes</taxon>
        <taxon>Salmonidae</taxon>
        <taxon>Salmoninae</taxon>
        <taxon>Salmo</taxon>
    </lineage>
</organism>
<evidence type="ECO:0000313" key="2">
    <source>
        <dbReference type="RefSeq" id="XP_045557441.1"/>
    </source>
</evidence>
<dbReference type="Proteomes" id="UP001652741">
    <property type="component" value="Chromosome ssa18"/>
</dbReference>
<dbReference type="GeneID" id="123728753"/>